<organism evidence="2">
    <name type="scientific">Salmonella enterica subsp. enterica serovar Ank</name>
    <dbReference type="NCBI Taxonomy" id="1173578"/>
    <lineage>
        <taxon>Bacteria</taxon>
        <taxon>Pseudomonadati</taxon>
        <taxon>Pseudomonadota</taxon>
        <taxon>Gammaproteobacteria</taxon>
        <taxon>Enterobacterales</taxon>
        <taxon>Enterobacteriaceae</taxon>
        <taxon>Salmonella</taxon>
    </lineage>
</organism>
<feature type="region of interest" description="Disordered" evidence="1">
    <location>
        <begin position="286"/>
        <end position="314"/>
    </location>
</feature>
<gene>
    <name evidence="2" type="ORF">G3V02_004788</name>
</gene>
<evidence type="ECO:0000256" key="1">
    <source>
        <dbReference type="SAM" id="MobiDB-lite"/>
    </source>
</evidence>
<sequence>MKQIRQLYFKVKKTAQKIHNIIAGTVWFDCDDEDEVDARATLAIKSAGYKRSDFFKPVRVDHLVVDDMPLEGVFDTKFCERYRLAEDGKSWILPALTPAPDPVPESDEAGTAVSAGGTDTSGTDASADAGAVSGDAAALPAYEFNVNGEPMSEVEKGMFQPVAGMNDRHRILSQFILEDEFSHRVSPEQLADIQRTEMDMANGYIQDMLLACNNVPAVRELDTPNLWQFTDAVKRVFPQDKRHPVSTLVNFAKAFTETDSNDRDLLIKEWCEGRRVSRVEHVTVPETSNDDTAPAQAGTKTAVTERPRRSEKPTHRTINHEIGCGLYDGELDLHNLREPLAFAKRIMAKDREDWKVWSATINCIPGILNYDRQTIIEMVRKAPTPTYHSAALRREWCDSYLRAWGRLDPDWGQSAAVKTAGSHEDVCADIRQAGKRLREIESGIGINEEKQTIQGKLADEPSAPESVEPTPTEHQQNTQPLDAEASVENDKKRCEQVSEQLAADRGDFVSGISDPGDPKWVHSDYGSSNEVEKEEKEETPPDVVFGSSALPEPSAPKNDPETPSAAPEGTQSAILENLQKNHLVLTQILACLLRAEKGRRKEFAAVRGMLTMLSDVETEGDENHGE</sequence>
<reference evidence="2" key="2">
    <citation type="submission" date="2018-07" db="EMBL/GenBank/DDBJ databases">
        <authorList>
            <consortium name="NCBI Pathogen Detection Project"/>
        </authorList>
    </citation>
    <scope>NUCLEOTIDE SEQUENCE</scope>
    <source>
        <strain evidence="2">BCW_2640</strain>
    </source>
</reference>
<proteinExistence type="predicted"/>
<feature type="compositionally biased region" description="Basic and acidic residues" evidence="1">
    <location>
        <begin position="488"/>
        <end position="507"/>
    </location>
</feature>
<feature type="compositionally biased region" description="Low complexity" evidence="1">
    <location>
        <begin position="109"/>
        <end position="129"/>
    </location>
</feature>
<dbReference type="InterPro" id="IPR010584">
    <property type="entry name" value="ExoDNase_VIII"/>
</dbReference>
<feature type="region of interest" description="Disordered" evidence="1">
    <location>
        <begin position="458"/>
        <end position="569"/>
    </location>
</feature>
<accession>A0A726XV74</accession>
<reference evidence="2" key="1">
    <citation type="journal article" date="2018" name="Genome Biol.">
        <title>SKESA: strategic k-mer extension for scrupulous assemblies.</title>
        <authorList>
            <person name="Souvorov A."/>
            <person name="Agarwala R."/>
            <person name="Lipman D.J."/>
        </authorList>
    </citation>
    <scope>NUCLEOTIDE SEQUENCE</scope>
    <source>
        <strain evidence="2">BCW_2640</strain>
    </source>
</reference>
<dbReference type="Pfam" id="PF06630">
    <property type="entry name" value="Exonuc_VIII"/>
    <property type="match status" value="1"/>
</dbReference>
<comment type="caution">
    <text evidence="2">The sequence shown here is derived from an EMBL/GenBank/DDBJ whole genome shotgun (WGS) entry which is preliminary data.</text>
</comment>
<evidence type="ECO:0008006" key="3">
    <source>
        <dbReference type="Google" id="ProtNLM"/>
    </source>
</evidence>
<feature type="compositionally biased region" description="Basic and acidic residues" evidence="1">
    <location>
        <begin position="530"/>
        <end position="539"/>
    </location>
</feature>
<feature type="compositionally biased region" description="Basic and acidic residues" evidence="1">
    <location>
        <begin position="303"/>
        <end position="314"/>
    </location>
</feature>
<dbReference type="GO" id="GO:0051908">
    <property type="term" value="F:double-stranded DNA 5'-3' DNA exonuclease activity"/>
    <property type="evidence" value="ECO:0007669"/>
    <property type="project" value="InterPro"/>
</dbReference>
<dbReference type="EMBL" id="DAARBX010000037">
    <property type="protein sequence ID" value="HAE1795977.1"/>
    <property type="molecule type" value="Genomic_DNA"/>
</dbReference>
<name>A0A726XV74_SALET</name>
<dbReference type="AlphaFoldDB" id="A0A726XV74"/>
<protein>
    <recommendedName>
        <fullName evidence="3">DNA breaking-rejoining protein</fullName>
    </recommendedName>
</protein>
<evidence type="ECO:0000313" key="2">
    <source>
        <dbReference type="EMBL" id="HAE1795977.1"/>
    </source>
</evidence>
<feature type="region of interest" description="Disordered" evidence="1">
    <location>
        <begin position="96"/>
        <end position="129"/>
    </location>
</feature>